<organism evidence="1 2">
    <name type="scientific">Dendrobium thyrsiflorum</name>
    <name type="common">Pinecone-like raceme dendrobium</name>
    <name type="synonym">Orchid</name>
    <dbReference type="NCBI Taxonomy" id="117978"/>
    <lineage>
        <taxon>Eukaryota</taxon>
        <taxon>Viridiplantae</taxon>
        <taxon>Streptophyta</taxon>
        <taxon>Embryophyta</taxon>
        <taxon>Tracheophyta</taxon>
        <taxon>Spermatophyta</taxon>
        <taxon>Magnoliopsida</taxon>
        <taxon>Liliopsida</taxon>
        <taxon>Asparagales</taxon>
        <taxon>Orchidaceae</taxon>
        <taxon>Epidendroideae</taxon>
        <taxon>Malaxideae</taxon>
        <taxon>Dendrobiinae</taxon>
        <taxon>Dendrobium</taxon>
    </lineage>
</organism>
<comment type="caution">
    <text evidence="1">The sequence shown here is derived from an EMBL/GenBank/DDBJ whole genome shotgun (WGS) entry which is preliminary data.</text>
</comment>
<gene>
    <name evidence="1" type="ORF">M5K25_010346</name>
</gene>
<proteinExistence type="predicted"/>
<dbReference type="EMBL" id="JANQDX010000009">
    <property type="protein sequence ID" value="KAL0918342.1"/>
    <property type="molecule type" value="Genomic_DNA"/>
</dbReference>
<dbReference type="Proteomes" id="UP001552299">
    <property type="component" value="Unassembled WGS sequence"/>
</dbReference>
<accession>A0ABD0V6G1</accession>
<sequence>MVVYRPSPSASMFFDRPPPSASIFIDRPSDLASIFVDRLWVPTIVDYPSSASIVVDSRPSSTVHRSSQAPGSDTN</sequence>
<name>A0ABD0V6G1_DENTH</name>
<protein>
    <submittedName>
        <fullName evidence="1">Uncharacterized protein</fullName>
    </submittedName>
</protein>
<dbReference type="AlphaFoldDB" id="A0ABD0V6G1"/>
<reference evidence="1 2" key="1">
    <citation type="journal article" date="2024" name="Plant Biotechnol. J.">
        <title>Dendrobium thyrsiflorum genome and its molecular insights into genes involved in important horticultural traits.</title>
        <authorList>
            <person name="Chen B."/>
            <person name="Wang J.Y."/>
            <person name="Zheng P.J."/>
            <person name="Li K.L."/>
            <person name="Liang Y.M."/>
            <person name="Chen X.F."/>
            <person name="Zhang C."/>
            <person name="Zhao X."/>
            <person name="He X."/>
            <person name="Zhang G.Q."/>
            <person name="Liu Z.J."/>
            <person name="Xu Q."/>
        </authorList>
    </citation>
    <scope>NUCLEOTIDE SEQUENCE [LARGE SCALE GENOMIC DNA]</scope>
    <source>
        <strain evidence="1">GZMU011</strain>
    </source>
</reference>
<keyword evidence="2" id="KW-1185">Reference proteome</keyword>
<evidence type="ECO:0000313" key="2">
    <source>
        <dbReference type="Proteomes" id="UP001552299"/>
    </source>
</evidence>
<evidence type="ECO:0000313" key="1">
    <source>
        <dbReference type="EMBL" id="KAL0918342.1"/>
    </source>
</evidence>